<dbReference type="InterPro" id="IPR011990">
    <property type="entry name" value="TPR-like_helical_dom_sf"/>
</dbReference>
<keyword evidence="1" id="KW-0802">TPR repeat</keyword>
<evidence type="ECO:0000313" key="2">
    <source>
        <dbReference type="EMBL" id="MBB4071235.1"/>
    </source>
</evidence>
<evidence type="ECO:0000256" key="1">
    <source>
        <dbReference type="PROSITE-ProRule" id="PRU00339"/>
    </source>
</evidence>
<dbReference type="SUPFAM" id="SSF48452">
    <property type="entry name" value="TPR-like"/>
    <property type="match status" value="1"/>
</dbReference>
<comment type="caution">
    <text evidence="2">The sequence shown here is derived from an EMBL/GenBank/DDBJ whole genome shotgun (WGS) entry which is preliminary data.</text>
</comment>
<dbReference type="EMBL" id="JACIFD010000004">
    <property type="protein sequence ID" value="MBB4071235.1"/>
    <property type="molecule type" value="Genomic_DNA"/>
</dbReference>
<name>A0A840DHI2_9MICO</name>
<feature type="repeat" description="TPR" evidence="1">
    <location>
        <begin position="118"/>
        <end position="151"/>
    </location>
</feature>
<proteinExistence type="predicted"/>
<dbReference type="AlphaFoldDB" id="A0A840DHI2"/>
<protein>
    <submittedName>
        <fullName evidence="2">Tetratricopeptide (TPR) repeat protein</fullName>
    </submittedName>
</protein>
<dbReference type="Gene3D" id="1.25.40.10">
    <property type="entry name" value="Tetratricopeptide repeat domain"/>
    <property type="match status" value="1"/>
</dbReference>
<accession>A0A840DHI2</accession>
<sequence>MVFSLEALGAQFETRTQIGVYAAMWHIDYETLKPVITDEAEFRREHAADPLLDEIVLLWIGQPQQALHGIRDFLSRHPESKRARALMADALRDLNDFAGATEIYTELVRAAKHPLEAATYTQHLGKVYFCCGDIAQAKECFQRALDCRISNNAPQDLIDSSQLAVNRADELLDGSKS</sequence>
<dbReference type="Proteomes" id="UP000571183">
    <property type="component" value="Unassembled WGS sequence"/>
</dbReference>
<reference evidence="2" key="1">
    <citation type="submission" date="2020-08" db="EMBL/GenBank/DDBJ databases">
        <title>Sequencing the genomes of 1000 actinobacteria strains.</title>
        <authorList>
            <person name="Klenk H.-P."/>
        </authorList>
    </citation>
    <scope>NUCLEOTIDE SEQUENCE [LARGE SCALE GENOMIC DNA]</scope>
    <source>
        <strain evidence="2">DSM 27064</strain>
    </source>
</reference>
<dbReference type="InterPro" id="IPR019734">
    <property type="entry name" value="TPR_rpt"/>
</dbReference>
<gene>
    <name evidence="2" type="ORF">F5897_000527</name>
</gene>
<dbReference type="RefSeq" id="WP_183304365.1">
    <property type="nucleotide sequence ID" value="NZ_JACIFD010000004.1"/>
</dbReference>
<dbReference type="PROSITE" id="PS50005">
    <property type="entry name" value="TPR"/>
    <property type="match status" value="1"/>
</dbReference>
<keyword evidence="3" id="KW-1185">Reference proteome</keyword>
<organism evidence="2 3">
    <name type="scientific">Canibacter oris</name>
    <dbReference type="NCBI Taxonomy" id="1365628"/>
    <lineage>
        <taxon>Bacteria</taxon>
        <taxon>Bacillati</taxon>
        <taxon>Actinomycetota</taxon>
        <taxon>Actinomycetes</taxon>
        <taxon>Micrococcales</taxon>
        <taxon>Microbacteriaceae</taxon>
        <taxon>Canibacter</taxon>
    </lineage>
</organism>
<evidence type="ECO:0000313" key="3">
    <source>
        <dbReference type="Proteomes" id="UP000571183"/>
    </source>
</evidence>